<keyword evidence="1" id="KW-0472">Membrane</keyword>
<dbReference type="AlphaFoldDB" id="A0A087G7G9"/>
<dbReference type="EMBL" id="CM002876">
    <property type="protein sequence ID" value="KFK25821.1"/>
    <property type="molecule type" value="Genomic_DNA"/>
</dbReference>
<evidence type="ECO:0000313" key="2">
    <source>
        <dbReference type="EMBL" id="KFK25821.1"/>
    </source>
</evidence>
<dbReference type="Gramene" id="KFK25821">
    <property type="protein sequence ID" value="KFK25821"/>
    <property type="gene ID" value="AALP_AA8G165700"/>
</dbReference>
<evidence type="ECO:0000256" key="1">
    <source>
        <dbReference type="SAM" id="Phobius"/>
    </source>
</evidence>
<keyword evidence="3" id="KW-1185">Reference proteome</keyword>
<gene>
    <name evidence="2" type="ordered locus">AALP_Aa8g165700</name>
</gene>
<keyword evidence="1" id="KW-1133">Transmembrane helix</keyword>
<evidence type="ECO:0000313" key="3">
    <source>
        <dbReference type="Proteomes" id="UP000029120"/>
    </source>
</evidence>
<keyword evidence="1" id="KW-0812">Transmembrane</keyword>
<reference evidence="3" key="1">
    <citation type="journal article" date="2015" name="Nat. Plants">
        <title>Genome expansion of Arabis alpina linked with retrotransposition and reduced symmetric DNA methylation.</title>
        <authorList>
            <person name="Willing E.M."/>
            <person name="Rawat V."/>
            <person name="Mandakova T."/>
            <person name="Maumus F."/>
            <person name="James G.V."/>
            <person name="Nordstroem K.J."/>
            <person name="Becker C."/>
            <person name="Warthmann N."/>
            <person name="Chica C."/>
            <person name="Szarzynska B."/>
            <person name="Zytnicki M."/>
            <person name="Albani M.C."/>
            <person name="Kiefer C."/>
            <person name="Bergonzi S."/>
            <person name="Castaings L."/>
            <person name="Mateos J.L."/>
            <person name="Berns M.C."/>
            <person name="Bujdoso N."/>
            <person name="Piofczyk T."/>
            <person name="de Lorenzo L."/>
            <person name="Barrero-Sicilia C."/>
            <person name="Mateos I."/>
            <person name="Piednoel M."/>
            <person name="Hagmann J."/>
            <person name="Chen-Min-Tao R."/>
            <person name="Iglesias-Fernandez R."/>
            <person name="Schuster S.C."/>
            <person name="Alonso-Blanco C."/>
            <person name="Roudier F."/>
            <person name="Carbonero P."/>
            <person name="Paz-Ares J."/>
            <person name="Davis S.J."/>
            <person name="Pecinka A."/>
            <person name="Quesneville H."/>
            <person name="Colot V."/>
            <person name="Lysak M.A."/>
            <person name="Weigel D."/>
            <person name="Coupland G."/>
            <person name="Schneeberger K."/>
        </authorList>
    </citation>
    <scope>NUCLEOTIDE SEQUENCE [LARGE SCALE GENOMIC DNA]</scope>
    <source>
        <strain evidence="3">cv. Pajares</strain>
    </source>
</reference>
<sequence>MAHTHRHLHILTSWFLVFCYHAPTCLSMILIMNLESVKMSWDGMRGLTYVAHVQVIWNGFEPWRHS</sequence>
<organism evidence="2 3">
    <name type="scientific">Arabis alpina</name>
    <name type="common">Alpine rock-cress</name>
    <dbReference type="NCBI Taxonomy" id="50452"/>
    <lineage>
        <taxon>Eukaryota</taxon>
        <taxon>Viridiplantae</taxon>
        <taxon>Streptophyta</taxon>
        <taxon>Embryophyta</taxon>
        <taxon>Tracheophyta</taxon>
        <taxon>Spermatophyta</taxon>
        <taxon>Magnoliopsida</taxon>
        <taxon>eudicotyledons</taxon>
        <taxon>Gunneridae</taxon>
        <taxon>Pentapetalae</taxon>
        <taxon>rosids</taxon>
        <taxon>malvids</taxon>
        <taxon>Brassicales</taxon>
        <taxon>Brassicaceae</taxon>
        <taxon>Arabideae</taxon>
        <taxon>Arabis</taxon>
    </lineage>
</organism>
<dbReference type="Proteomes" id="UP000029120">
    <property type="component" value="Chromosome 8"/>
</dbReference>
<protein>
    <submittedName>
        <fullName evidence="2">Uncharacterized protein</fullName>
    </submittedName>
</protein>
<feature type="transmembrane region" description="Helical" evidence="1">
    <location>
        <begin position="12"/>
        <end position="34"/>
    </location>
</feature>
<accession>A0A087G7G9</accession>
<proteinExistence type="predicted"/>
<name>A0A087G7G9_ARAAL</name>